<evidence type="ECO:0000313" key="2">
    <source>
        <dbReference type="EMBL" id="APA96802.1"/>
    </source>
</evidence>
<organism evidence="3 4">
    <name type="scientific">Nocardia seriolae</name>
    <dbReference type="NCBI Taxonomy" id="37332"/>
    <lineage>
        <taxon>Bacteria</taxon>
        <taxon>Bacillati</taxon>
        <taxon>Actinomycetota</taxon>
        <taxon>Actinomycetes</taxon>
        <taxon>Mycobacteriales</taxon>
        <taxon>Nocardiaceae</taxon>
        <taxon>Nocardia</taxon>
    </lineage>
</organism>
<keyword evidence="4" id="KW-1185">Reference proteome</keyword>
<dbReference type="EMBL" id="CP017839">
    <property type="protein sequence ID" value="APA96802.1"/>
    <property type="molecule type" value="Genomic_DNA"/>
</dbReference>
<sequence>MEHPEPRKRASTGTEPAKQPARDRAHQRWHIDRIDTEALTTTQHDTAVTLLADLITAWTHRHHTDYGARNAA</sequence>
<reference evidence="4" key="1">
    <citation type="submission" date="2015-07" db="EMBL/GenBank/DDBJ databases">
        <title>Nocardia seriolae U-1 whole genome shotgun sequence.</title>
        <authorList>
            <person name="Imajoh M."/>
            <person name="Fukumoto Y."/>
            <person name="Sukeda M."/>
            <person name="Yamane J."/>
            <person name="Yamasaki K."/>
            <person name="Shimizu M."/>
            <person name="Ohnishi K."/>
            <person name="Oshima S."/>
        </authorList>
    </citation>
    <scope>NUCLEOTIDE SEQUENCE [LARGE SCALE GENOMIC DNA]</scope>
    <source>
        <strain evidence="4">U-1</strain>
    </source>
</reference>
<gene>
    <name evidence="2" type="ORF">NS506_02742</name>
    <name evidence="3" type="ORF">NSK11_contig00152-0007</name>
</gene>
<feature type="region of interest" description="Disordered" evidence="1">
    <location>
        <begin position="1"/>
        <end position="29"/>
    </location>
</feature>
<dbReference type="KEGG" id="nsr:NS506_02742"/>
<dbReference type="GeneID" id="93369581"/>
<dbReference type="EMBL" id="BBYQ01000152">
    <property type="protein sequence ID" value="GAP32329.1"/>
    <property type="molecule type" value="Genomic_DNA"/>
</dbReference>
<reference evidence="2 5" key="3">
    <citation type="submission" date="2016-10" db="EMBL/GenBank/DDBJ databases">
        <title>Genome sequence of Nocardia seriolae strain EM150506, isolated from Anguila japonica.</title>
        <authorList>
            <person name="Han H.-J."/>
        </authorList>
    </citation>
    <scope>NUCLEOTIDE SEQUENCE [LARGE SCALE GENOMIC DNA]</scope>
    <source>
        <strain evidence="2 5">EM150506</strain>
    </source>
</reference>
<proteinExistence type="predicted"/>
<evidence type="ECO:0000313" key="4">
    <source>
        <dbReference type="Proteomes" id="UP000037179"/>
    </source>
</evidence>
<dbReference type="Proteomes" id="UP000037179">
    <property type="component" value="Unassembled WGS sequence"/>
</dbReference>
<name>A0A0B8NDE2_9NOCA</name>
<dbReference type="OrthoDB" id="4561069at2"/>
<accession>A0A0B8NDE2</accession>
<evidence type="ECO:0000313" key="3">
    <source>
        <dbReference type="EMBL" id="GAP32329.1"/>
    </source>
</evidence>
<dbReference type="Proteomes" id="UP000180166">
    <property type="component" value="Chromosome"/>
</dbReference>
<reference evidence="3 4" key="2">
    <citation type="journal article" date="2016" name="Genome Announc.">
        <title>Draft Genome Sequence of Erythromycin- and Oxytetracycline-Sensitive Nocardia seriolae Strain U-1 (NBRC 110359).</title>
        <authorList>
            <person name="Imajoh M."/>
            <person name="Sukeda M."/>
            <person name="Shimizu M."/>
            <person name="Yamane J."/>
            <person name="Ohnishi K."/>
            <person name="Oshima S."/>
        </authorList>
    </citation>
    <scope>NUCLEOTIDE SEQUENCE [LARGE SCALE GENOMIC DNA]</scope>
    <source>
        <strain evidence="3 4">U-1</strain>
    </source>
</reference>
<feature type="compositionally biased region" description="Basic and acidic residues" evidence="1">
    <location>
        <begin position="20"/>
        <end position="29"/>
    </location>
</feature>
<evidence type="ECO:0000313" key="5">
    <source>
        <dbReference type="Proteomes" id="UP000180166"/>
    </source>
</evidence>
<dbReference type="RefSeq" id="WP_033090715.1">
    <property type="nucleotide sequence ID" value="NZ_AP017900.1"/>
</dbReference>
<dbReference type="AlphaFoldDB" id="A0A0B8NDE2"/>
<evidence type="ECO:0000256" key="1">
    <source>
        <dbReference type="SAM" id="MobiDB-lite"/>
    </source>
</evidence>
<protein>
    <submittedName>
        <fullName evidence="3">Uncharacterized protein</fullName>
    </submittedName>
</protein>